<reference evidence="1 2" key="1">
    <citation type="submission" date="2018-07" db="EMBL/GenBank/DDBJ databases">
        <title>Complete genome sequencing of Ornithinimicrobium sp. AMA3305.</title>
        <authorList>
            <person name="Bae J.-W."/>
        </authorList>
    </citation>
    <scope>NUCLEOTIDE SEQUENCE [LARGE SCALE GENOMIC DNA]</scope>
    <source>
        <strain evidence="1 2">AMA3305</strain>
    </source>
</reference>
<accession>A0A345NKY1</accession>
<protein>
    <submittedName>
        <fullName evidence="1">Uncharacterized protein</fullName>
    </submittedName>
</protein>
<dbReference type="EMBL" id="CP031229">
    <property type="protein sequence ID" value="AXH95689.1"/>
    <property type="molecule type" value="Genomic_DNA"/>
</dbReference>
<evidence type="ECO:0000313" key="2">
    <source>
        <dbReference type="Proteomes" id="UP000253790"/>
    </source>
</evidence>
<dbReference type="Proteomes" id="UP000253790">
    <property type="component" value="Chromosome"/>
</dbReference>
<dbReference type="RefSeq" id="WP_114927454.1">
    <property type="nucleotide sequence ID" value="NZ_CP031229.1"/>
</dbReference>
<proteinExistence type="predicted"/>
<dbReference type="OrthoDB" id="3822678at2"/>
<keyword evidence="2" id="KW-1185">Reference proteome</keyword>
<name>A0A345NKY1_9MICO</name>
<sequence>MSFHDLPQDWPTRSLADPAFAADVLDLCVSDDDRTAGGLSVLLCRPDGSLSQPIFVADVPRPAALLEAVSAVVLGSLHLPGVDGLVLAVARARGGVNDDDRRLHQHAIEVCRRALLTLHGTFLVTTAGVFHLPVAGQLRSAQPRDVA</sequence>
<dbReference type="KEGG" id="orn:DV701_05735"/>
<dbReference type="AlphaFoldDB" id="A0A345NKY1"/>
<organism evidence="1 2">
    <name type="scientific">Ornithinimicrobium avium</name>
    <dbReference type="NCBI Taxonomy" id="2283195"/>
    <lineage>
        <taxon>Bacteria</taxon>
        <taxon>Bacillati</taxon>
        <taxon>Actinomycetota</taxon>
        <taxon>Actinomycetes</taxon>
        <taxon>Micrococcales</taxon>
        <taxon>Ornithinimicrobiaceae</taxon>
        <taxon>Ornithinimicrobium</taxon>
    </lineage>
</organism>
<evidence type="ECO:0000313" key="1">
    <source>
        <dbReference type="EMBL" id="AXH95689.1"/>
    </source>
</evidence>
<gene>
    <name evidence="1" type="ORF">DV701_05735</name>
</gene>